<dbReference type="EMBL" id="CP007142">
    <property type="protein sequence ID" value="AJQ92947.1"/>
    <property type="molecule type" value="Genomic_DNA"/>
</dbReference>
<keyword evidence="2" id="KW-0472">Membrane</keyword>
<dbReference type="KEGG" id="gsn:YC6258_00897"/>
<keyword evidence="6" id="KW-1185">Reference proteome</keyword>
<evidence type="ECO:0000259" key="3">
    <source>
        <dbReference type="SMART" id="SM01002"/>
    </source>
</evidence>
<dbReference type="RefSeq" id="WP_044615885.1">
    <property type="nucleotide sequence ID" value="NZ_CP007142.1"/>
</dbReference>
<dbReference type="InterPro" id="IPR007886">
    <property type="entry name" value="AlaDH/PNT_N"/>
</dbReference>
<dbReference type="CDD" id="cd12189">
    <property type="entry name" value="LKR_SDH_like"/>
    <property type="match status" value="1"/>
</dbReference>
<feature type="transmembrane region" description="Helical" evidence="2">
    <location>
        <begin position="127"/>
        <end position="147"/>
    </location>
</feature>
<dbReference type="SMART" id="SM01002">
    <property type="entry name" value="AlaDh_PNT_C"/>
    <property type="match status" value="1"/>
</dbReference>
<organism evidence="5 6">
    <name type="scientific">Gynuella sunshinyii YC6258</name>
    <dbReference type="NCBI Taxonomy" id="1445510"/>
    <lineage>
        <taxon>Bacteria</taxon>
        <taxon>Pseudomonadati</taxon>
        <taxon>Pseudomonadota</taxon>
        <taxon>Gammaproteobacteria</taxon>
        <taxon>Oceanospirillales</taxon>
        <taxon>Saccharospirillaceae</taxon>
        <taxon>Gynuella</taxon>
    </lineage>
</organism>
<dbReference type="Pfam" id="PF01262">
    <property type="entry name" value="AlaDh_PNT_C"/>
    <property type="match status" value="1"/>
</dbReference>
<dbReference type="SMART" id="SM01003">
    <property type="entry name" value="AlaDh_PNT_N"/>
    <property type="match status" value="1"/>
</dbReference>
<dbReference type="GO" id="GO:0005737">
    <property type="term" value="C:cytoplasm"/>
    <property type="evidence" value="ECO:0007669"/>
    <property type="project" value="TreeGrafter"/>
</dbReference>
<dbReference type="PATRIC" id="fig|1445510.3.peg.880"/>
<sequence length="437" mass="48490">MKNCFAIRAENPRIFEQRSPLTPDQVQTLIQNNGLKVIVESSDKRFFKDDEFRAAGAVVSTDTTDANLILGVKEIPIEDLPVDKACVFFSHTIKGQTYNMPLLQAVLDRRVTLIDYEKIADSQGRRLVFFGPFAGLAGAIDALWILGRRLQDEGIPNPFSQIRQALEYGSLQEAKSAVEAAGEWIRNNGLPETGKPWVIAVTGNGTVARGAGEIIDLLPVTHISAPEFKQLQAGNSFDLQRLYKVVIDCDHFVKPVDPDTQFEWQDYFQHPEKYQADFEGYLPDITLLINCIYWDVRYPKLVTCQDLKRLFADSKSSGLKVIADITCDIGGSIECNQRATSSANPCYVYNPETGETSDGVSGAGPVILAVDKLPTELPVEASAFFGQALMPWLPEMTQADYSQSFEALQLPAEIKKAVIAHHGSLTPDYQYLQGYLD</sequence>
<evidence type="ECO:0000313" key="5">
    <source>
        <dbReference type="EMBL" id="AJQ92947.1"/>
    </source>
</evidence>
<protein>
    <submittedName>
        <fullName evidence="5">Alanine dehydrogenase</fullName>
    </submittedName>
</protein>
<dbReference type="STRING" id="1445510.YC6258_00897"/>
<dbReference type="SUPFAM" id="SSF52283">
    <property type="entry name" value="Formate/glycerate dehydrogenase catalytic domain-like"/>
    <property type="match status" value="1"/>
</dbReference>
<dbReference type="OrthoDB" id="502334at2"/>
<keyword evidence="2" id="KW-0812">Transmembrane</keyword>
<feature type="domain" description="Alanine dehydrogenase/pyridine nucleotide transhydrogenase NAD(H)-binding" evidence="3">
    <location>
        <begin position="184"/>
        <end position="364"/>
    </location>
</feature>
<dbReference type="GO" id="GO:0019878">
    <property type="term" value="P:lysine biosynthetic process via aminoadipic acid"/>
    <property type="evidence" value="ECO:0007669"/>
    <property type="project" value="TreeGrafter"/>
</dbReference>
<keyword evidence="2" id="KW-1133">Transmembrane helix</keyword>
<keyword evidence="1" id="KW-0560">Oxidoreductase</keyword>
<dbReference type="InterPro" id="IPR051168">
    <property type="entry name" value="AASS"/>
</dbReference>
<dbReference type="GO" id="GO:0004753">
    <property type="term" value="F:saccharopine dehydrogenase activity"/>
    <property type="evidence" value="ECO:0007669"/>
    <property type="project" value="TreeGrafter"/>
</dbReference>
<dbReference type="Proteomes" id="UP000032266">
    <property type="component" value="Chromosome"/>
</dbReference>
<evidence type="ECO:0000313" key="6">
    <source>
        <dbReference type="Proteomes" id="UP000032266"/>
    </source>
</evidence>
<dbReference type="PANTHER" id="PTHR11133">
    <property type="entry name" value="SACCHAROPINE DEHYDROGENASE"/>
    <property type="match status" value="1"/>
</dbReference>
<dbReference type="AlphaFoldDB" id="A0A0C5VEG4"/>
<dbReference type="InterPro" id="IPR007698">
    <property type="entry name" value="AlaDH/PNT_NAD(H)-bd"/>
</dbReference>
<gene>
    <name evidence="5" type="ORF">YC6258_00897</name>
</gene>
<dbReference type="Pfam" id="PF05222">
    <property type="entry name" value="AlaDh_PNT_N"/>
    <property type="match status" value="1"/>
</dbReference>
<evidence type="ECO:0000256" key="2">
    <source>
        <dbReference type="SAM" id="Phobius"/>
    </source>
</evidence>
<reference evidence="5 6" key="1">
    <citation type="submission" date="2014-01" db="EMBL/GenBank/DDBJ databases">
        <title>Full genme sequencing of cellulolytic bacterium Gynuella sunshinyii YC6258T gen. nov., sp. nov.</title>
        <authorList>
            <person name="Khan H."/>
            <person name="Chung E.J."/>
            <person name="Chung Y.R."/>
        </authorList>
    </citation>
    <scope>NUCLEOTIDE SEQUENCE [LARGE SCALE GENOMIC DNA]</scope>
    <source>
        <strain evidence="5 6">YC6258</strain>
    </source>
</reference>
<dbReference type="HOGENOM" id="CLU_005231_2_1_6"/>
<feature type="domain" description="Alanine dehydrogenase/pyridine nucleotide transhydrogenase N-terminal" evidence="4">
    <location>
        <begin position="6"/>
        <end position="137"/>
    </location>
</feature>
<dbReference type="PANTHER" id="PTHR11133:SF22">
    <property type="entry name" value="ALPHA-AMINOADIPIC SEMIALDEHYDE SYNTHASE, MITOCHONDRIAL"/>
    <property type="match status" value="1"/>
</dbReference>
<evidence type="ECO:0000256" key="1">
    <source>
        <dbReference type="ARBA" id="ARBA00023002"/>
    </source>
</evidence>
<dbReference type="Gene3D" id="3.40.50.720">
    <property type="entry name" value="NAD(P)-binding Rossmann-like Domain"/>
    <property type="match status" value="2"/>
</dbReference>
<evidence type="ECO:0000259" key="4">
    <source>
        <dbReference type="SMART" id="SM01003"/>
    </source>
</evidence>
<proteinExistence type="predicted"/>
<accession>A0A0C5VEG4</accession>
<name>A0A0C5VEG4_9GAMM</name>